<proteinExistence type="inferred from homology"/>
<dbReference type="PANTHER" id="PTHR36842">
    <property type="entry name" value="PROTEIN TOLB HOMOLOG"/>
    <property type="match status" value="1"/>
</dbReference>
<organism evidence="2 3">
    <name type="scientific">Rhodohalobacter mucosus</name>
    <dbReference type="NCBI Taxonomy" id="2079485"/>
    <lineage>
        <taxon>Bacteria</taxon>
        <taxon>Pseudomonadati</taxon>
        <taxon>Balneolota</taxon>
        <taxon>Balneolia</taxon>
        <taxon>Balneolales</taxon>
        <taxon>Balneolaceae</taxon>
        <taxon>Rhodohalobacter</taxon>
    </lineage>
</organism>
<accession>A0A316TMN8</accession>
<sequence length="1025" mass="114653">MNPCSMNILNKFNFLTLFCVVLMLLPELVNAQYFGRNKVQYEDFDFEVLHSPNFNIYYYPRSEKAVTQLATLSERWYGRHAQVFGYTFADDNPLVLYANHADFQQNDIVPNVGVGTGGVTEGLRKRVIMPLAESNSSTNHVLGHELVHVFQYRLASNLGGIRATANIPLWFIEGMAEYLSIGTEDTQTEMWMRDAVLYDNLPSVNDLRNSREYFPYRYGHALWTFMTGTWGDQIVFPLYSAVAQKGVNNALQDTLNISADSLSGLWHDALVSTYGEEVEQATPPDEIGEPVFDDDDDILRTAPSISPDGEYVVYVSNEKLFSLEWYLADVETGEVIRSLTNTLTDPHLNALRFIESSGSWSPEGERFATVVFKKGDNQLIIIDPDNGNITQEFRFDEAEAMTNPAWSPDGNRIVFSGSRDGFSDLWMYDLKQDSLQQLTEDAYSDLHPAWSPDGGTIAFISERGPDTDLENLDFGEMVITLMDVESREITVLPPFQGAKHINPIFSPDGNSLYFISDRGGVNNIFRYDFQDEDYYQVTDVSTGVSGISSYSPALTMGRDSGRMIFTTFSQSSYLFRTLQVDDADGVPVDRAGPVAEAGKLPPANRRGQQAVSELLAEGRQEVLPDTAITRTDYRPKLGLEFITGGGGVGVSNQLGVAAAGGLFMQFSDMLNQHQLMTSLRLQGSYKDIGGQVAYLNQDNRFIWGASVSHIPFRTSRAFFTQDTTTIDGTEVVANALNQVNRRIYNDRISLLGFYPFSTTQRLESSIGFTHIWSDIEVVTTLFDRVGNAFDRDVEELETPSPLNLFNVSLAYVQDSSVPALTGPVAGQRFRLEVTPTRGTLNYVSTITDYRRYVFFNPLTLAFRGLHIGRYGEDANDDRLSPNFLGFESIMRGYNFASFEPGECTRLPDGNNGCAEFNRLLGSSMAVANLELRYPLLGPDEFALFSTRTIPTTLTTFFDGGVSWTPNDLPELKWETRSTERIPVFSAGVSVRVNILGYLITELYYAVPFQRPEKGGYVGFHISPGW</sequence>
<comment type="similarity">
    <text evidence="1">Belongs to the TolB family.</text>
</comment>
<evidence type="ECO:0000313" key="2">
    <source>
        <dbReference type="EMBL" id="PWN05873.1"/>
    </source>
</evidence>
<dbReference type="AlphaFoldDB" id="A0A316TMN8"/>
<name>A0A316TMN8_9BACT</name>
<protein>
    <submittedName>
        <fullName evidence="2">Peptidase S9</fullName>
    </submittedName>
</protein>
<dbReference type="InterPro" id="IPR011042">
    <property type="entry name" value="6-blade_b-propeller_TolB-like"/>
</dbReference>
<dbReference type="Proteomes" id="UP000245533">
    <property type="component" value="Unassembled WGS sequence"/>
</dbReference>
<dbReference type="Gene3D" id="2.40.160.50">
    <property type="entry name" value="membrane protein fhac: a member of the omp85/tpsb transporter family"/>
    <property type="match status" value="1"/>
</dbReference>
<dbReference type="SUPFAM" id="SSF82171">
    <property type="entry name" value="DPP6 N-terminal domain-like"/>
    <property type="match status" value="1"/>
</dbReference>
<dbReference type="Pfam" id="PF07676">
    <property type="entry name" value="PD40"/>
    <property type="match status" value="4"/>
</dbReference>
<dbReference type="InterPro" id="IPR011659">
    <property type="entry name" value="WD40"/>
</dbReference>
<evidence type="ECO:0000313" key="3">
    <source>
        <dbReference type="Proteomes" id="UP000245533"/>
    </source>
</evidence>
<dbReference type="EMBL" id="QGGB01000008">
    <property type="protein sequence ID" value="PWN05873.1"/>
    <property type="molecule type" value="Genomic_DNA"/>
</dbReference>
<evidence type="ECO:0000256" key="1">
    <source>
        <dbReference type="ARBA" id="ARBA00009820"/>
    </source>
</evidence>
<comment type="caution">
    <text evidence="2">The sequence shown here is derived from an EMBL/GenBank/DDBJ whole genome shotgun (WGS) entry which is preliminary data.</text>
</comment>
<gene>
    <name evidence="2" type="ORF">DDZ15_11845</name>
</gene>
<dbReference type="Gene3D" id="2.120.10.30">
    <property type="entry name" value="TolB, C-terminal domain"/>
    <property type="match status" value="2"/>
</dbReference>
<dbReference type="PANTHER" id="PTHR36842:SF1">
    <property type="entry name" value="PROTEIN TOLB"/>
    <property type="match status" value="1"/>
</dbReference>
<reference evidence="2 3" key="1">
    <citation type="submission" date="2018-05" db="EMBL/GenBank/DDBJ databases">
        <title>Rhodohalobacter halophilus gen. nov., sp. nov., a moderately halophilic member of the family Balneolaceae.</title>
        <authorList>
            <person name="Liu Z.-W."/>
        </authorList>
    </citation>
    <scope>NUCLEOTIDE SEQUENCE [LARGE SCALE GENOMIC DNA]</scope>
    <source>
        <strain evidence="2 3">8A47</strain>
    </source>
</reference>
<keyword evidence="3" id="KW-1185">Reference proteome</keyword>
<dbReference type="GO" id="GO:0019867">
    <property type="term" value="C:outer membrane"/>
    <property type="evidence" value="ECO:0007669"/>
    <property type="project" value="InterPro"/>
</dbReference>